<keyword evidence="2" id="KW-1185">Reference proteome</keyword>
<dbReference type="EMBL" id="JAUCGM010000462">
    <property type="protein sequence ID" value="MDM8563128.1"/>
    <property type="molecule type" value="Genomic_DNA"/>
</dbReference>
<protein>
    <submittedName>
        <fullName evidence="1">Uncharacterized protein</fullName>
    </submittedName>
</protein>
<reference evidence="1" key="1">
    <citation type="submission" date="2023-06" db="EMBL/GenBank/DDBJ databases">
        <title>Uncultivated large filamentous bacteria from sulfidic sediments reveal new species and different genomic features in energy metabolism and defense.</title>
        <authorList>
            <person name="Fonseca A."/>
        </authorList>
    </citation>
    <scope>NUCLEOTIDE SEQUENCE</scope>
    <source>
        <strain evidence="1">HSG4</strain>
    </source>
</reference>
<evidence type="ECO:0000313" key="2">
    <source>
        <dbReference type="Proteomes" id="UP001171945"/>
    </source>
</evidence>
<gene>
    <name evidence="1" type="ORF">QUF54_07225</name>
</gene>
<comment type="caution">
    <text evidence="1">The sequence shown here is derived from an EMBL/GenBank/DDBJ whole genome shotgun (WGS) entry which is preliminary data.</text>
</comment>
<evidence type="ECO:0000313" key="1">
    <source>
        <dbReference type="EMBL" id="MDM8563128.1"/>
    </source>
</evidence>
<dbReference type="Proteomes" id="UP001171945">
    <property type="component" value="Unassembled WGS sequence"/>
</dbReference>
<organism evidence="1 2">
    <name type="scientific">Candidatus Marithioploca araucensis</name>
    <dbReference type="NCBI Taxonomy" id="70273"/>
    <lineage>
        <taxon>Bacteria</taxon>
        <taxon>Pseudomonadati</taxon>
        <taxon>Pseudomonadota</taxon>
        <taxon>Gammaproteobacteria</taxon>
        <taxon>Thiotrichales</taxon>
        <taxon>Thiotrichaceae</taxon>
        <taxon>Candidatus Marithioploca</taxon>
    </lineage>
</organism>
<accession>A0ABT7VUA0</accession>
<proteinExistence type="predicted"/>
<name>A0ABT7VUA0_9GAMM</name>
<sequence>MNTLNEQHTDDPKKVQLYLDRVSDLFSQIKTWFQGELEVATDTIQIKEPAGNYEAPTLSIREKGQTEILANLIPKSSGTILFEGMIEINGGLDQIHLEYMAKGGPQVTLTQGNTYPMLNGIKQNGWYWIVDPVTKTTRFTEKASLLEMITWVSDHEF</sequence>